<evidence type="ECO:0000313" key="2">
    <source>
        <dbReference type="Proteomes" id="UP000193240"/>
    </source>
</evidence>
<protein>
    <submittedName>
        <fullName evidence="1">Uncharacterized protein</fullName>
    </submittedName>
</protein>
<accession>A0A1Y2MD59</accession>
<proteinExistence type="predicted"/>
<reference evidence="1 2" key="1">
    <citation type="journal article" date="2017" name="Genome Announc.">
        <title>Genome sequence of the saprophytic ascomycete Epicoccum nigrum ICMP 19927 strain isolated from New Zealand.</title>
        <authorList>
            <person name="Fokin M."/>
            <person name="Fleetwood D."/>
            <person name="Weir B.S."/>
            <person name="Villas-Boas S.G."/>
        </authorList>
    </citation>
    <scope>NUCLEOTIDE SEQUENCE [LARGE SCALE GENOMIC DNA]</scope>
    <source>
        <strain evidence="1 2">ICMP 19927</strain>
    </source>
</reference>
<dbReference type="Proteomes" id="UP000193240">
    <property type="component" value="Unassembled WGS sequence"/>
</dbReference>
<dbReference type="AlphaFoldDB" id="A0A1Y2MD59"/>
<name>A0A1Y2MD59_EPING</name>
<dbReference type="EMBL" id="KZ107838">
    <property type="protein sequence ID" value="OSS53417.1"/>
    <property type="molecule type" value="Genomic_DNA"/>
</dbReference>
<organism evidence="1 2">
    <name type="scientific">Epicoccum nigrum</name>
    <name type="common">Soil fungus</name>
    <name type="synonym">Epicoccum purpurascens</name>
    <dbReference type="NCBI Taxonomy" id="105696"/>
    <lineage>
        <taxon>Eukaryota</taxon>
        <taxon>Fungi</taxon>
        <taxon>Dikarya</taxon>
        <taxon>Ascomycota</taxon>
        <taxon>Pezizomycotina</taxon>
        <taxon>Dothideomycetes</taxon>
        <taxon>Pleosporomycetidae</taxon>
        <taxon>Pleosporales</taxon>
        <taxon>Pleosporineae</taxon>
        <taxon>Didymellaceae</taxon>
        <taxon>Epicoccum</taxon>
    </lineage>
</organism>
<sequence>MTTALTFIMTTNNHMRMSAMVIAQPTYLIVWLPFSALATANVAVVSAVLGNTKEYHVIAKSIFPLRAHDQCAPTLMKKNHSARPHSHRPMKFAIIMPTFPASSPLPSPMKSGGTTRGSSWPIVMIPAIVKPLGPTEMNMPGRNDSLGSFWVIRR</sequence>
<gene>
    <name evidence="1" type="ORF">B5807_00346</name>
</gene>
<dbReference type="InParanoid" id="A0A1Y2MD59"/>
<keyword evidence="2" id="KW-1185">Reference proteome</keyword>
<evidence type="ECO:0000313" key="1">
    <source>
        <dbReference type="EMBL" id="OSS53417.1"/>
    </source>
</evidence>